<feature type="region of interest" description="Disordered" evidence="7">
    <location>
        <begin position="60"/>
        <end position="150"/>
    </location>
</feature>
<evidence type="ECO:0000313" key="8">
    <source>
        <dbReference type="RefSeq" id="XP_020010538.1"/>
    </source>
</evidence>
<comment type="subunit">
    <text evidence="5">Interacts with NUPR1; regulates apoptotic process.</text>
</comment>
<comment type="function">
    <text evidence="4">Prothymosin alpha may mediate immune function by conferring resistance to certain opportunistic infections.</text>
</comment>
<gene>
    <name evidence="8" type="primary">LOC109679896</name>
</gene>
<feature type="compositionally biased region" description="Acidic residues" evidence="7">
    <location>
        <begin position="86"/>
        <end position="126"/>
    </location>
</feature>
<dbReference type="AlphaFoldDB" id="A0A8B7TSK5"/>
<accession>A0A8B7TSK5</accession>
<dbReference type="RefSeq" id="XP_020010538.1">
    <property type="nucleotide sequence ID" value="XM_020154949.1"/>
</dbReference>
<keyword evidence="3" id="KW-0539">Nucleus</keyword>
<dbReference type="OrthoDB" id="9634135at2759"/>
<feature type="compositionally biased region" description="Basic and acidic residues" evidence="7">
    <location>
        <begin position="139"/>
        <end position="150"/>
    </location>
</feature>
<organism evidence="8">
    <name type="scientific">Castor canadensis</name>
    <name type="common">American beaver</name>
    <dbReference type="NCBI Taxonomy" id="51338"/>
    <lineage>
        <taxon>Eukaryota</taxon>
        <taxon>Metazoa</taxon>
        <taxon>Chordata</taxon>
        <taxon>Craniata</taxon>
        <taxon>Vertebrata</taxon>
        <taxon>Euteleostomi</taxon>
        <taxon>Mammalia</taxon>
        <taxon>Eutheria</taxon>
        <taxon>Euarchontoglires</taxon>
        <taxon>Glires</taxon>
        <taxon>Rodentia</taxon>
        <taxon>Castorimorpha</taxon>
        <taxon>Castoridae</taxon>
        <taxon>Castor</taxon>
    </lineage>
</organism>
<sequence length="150" mass="16766">MAIEEGEENNKHREQSILKAAFPPDSPILCFHSQPLHWTTGVLHHVRVAVDNSSKITTKDLKEKKEVMEEAENGRDAPANWNANEENGEQEADNEVDEEEEEGGEEAEEEEGDGVEEDGDEDEETEAATGKWATEDGDVDTKKQKTDEDD</sequence>
<proteinExistence type="inferred from homology"/>
<name>A0A8B7TSK5_CASCN</name>
<evidence type="ECO:0000256" key="2">
    <source>
        <dbReference type="ARBA" id="ARBA00008032"/>
    </source>
</evidence>
<evidence type="ECO:0000256" key="6">
    <source>
        <dbReference type="ARBA" id="ARBA00040447"/>
    </source>
</evidence>
<reference evidence="8" key="1">
    <citation type="submission" date="2025-08" db="UniProtKB">
        <authorList>
            <consortium name="RefSeq"/>
        </authorList>
    </citation>
    <scope>IDENTIFICATION</scope>
    <source>
        <tissue evidence="8">Leukocyte</tissue>
    </source>
</reference>
<comment type="similarity">
    <text evidence="2">Belongs to the pro/parathymosin family.</text>
</comment>
<dbReference type="GO" id="GO:0005634">
    <property type="term" value="C:nucleus"/>
    <property type="evidence" value="ECO:0007669"/>
    <property type="project" value="UniProtKB-SubCell"/>
</dbReference>
<dbReference type="InterPro" id="IPR004931">
    <property type="entry name" value="Pro/parathymosin"/>
</dbReference>
<dbReference type="GO" id="GO:0042393">
    <property type="term" value="F:histone binding"/>
    <property type="evidence" value="ECO:0007669"/>
    <property type="project" value="TreeGrafter"/>
</dbReference>
<evidence type="ECO:0000256" key="3">
    <source>
        <dbReference type="ARBA" id="ARBA00023242"/>
    </source>
</evidence>
<evidence type="ECO:0000256" key="5">
    <source>
        <dbReference type="ARBA" id="ARBA00038744"/>
    </source>
</evidence>
<feature type="compositionally biased region" description="Basic and acidic residues" evidence="7">
    <location>
        <begin position="60"/>
        <end position="75"/>
    </location>
</feature>
<dbReference type="Pfam" id="PF03247">
    <property type="entry name" value="Prothymosin"/>
    <property type="match status" value="1"/>
</dbReference>
<dbReference type="PANTHER" id="PTHR22745:SF0">
    <property type="entry name" value="PROTHYMOSIN ALPHA"/>
    <property type="match status" value="1"/>
</dbReference>
<comment type="subcellular location">
    <subcellularLocation>
        <location evidence="1">Nucleus</location>
    </subcellularLocation>
</comment>
<evidence type="ECO:0000256" key="1">
    <source>
        <dbReference type="ARBA" id="ARBA00004123"/>
    </source>
</evidence>
<dbReference type="PANTHER" id="PTHR22745">
    <property type="entry name" value="PROTHYMOSIN ALPHA"/>
    <property type="match status" value="1"/>
</dbReference>
<protein>
    <recommendedName>
        <fullName evidence="6">Prothymosin alpha</fullName>
    </recommendedName>
</protein>
<dbReference type="GO" id="GO:0043066">
    <property type="term" value="P:negative regulation of apoptotic process"/>
    <property type="evidence" value="ECO:0007669"/>
    <property type="project" value="TreeGrafter"/>
</dbReference>
<evidence type="ECO:0000256" key="4">
    <source>
        <dbReference type="ARBA" id="ARBA00037621"/>
    </source>
</evidence>
<dbReference type="KEGG" id="ccan:109679896"/>
<evidence type="ECO:0000256" key="7">
    <source>
        <dbReference type="SAM" id="MobiDB-lite"/>
    </source>
</evidence>
<dbReference type="GO" id="GO:0045944">
    <property type="term" value="P:positive regulation of transcription by RNA polymerase II"/>
    <property type="evidence" value="ECO:0007669"/>
    <property type="project" value="TreeGrafter"/>
</dbReference>